<feature type="region of interest" description="Disordered" evidence="1">
    <location>
        <begin position="1"/>
        <end position="61"/>
    </location>
</feature>
<organism evidence="2">
    <name type="scientific">uncultured Pseudonocardia sp</name>
    <dbReference type="NCBI Taxonomy" id="211455"/>
    <lineage>
        <taxon>Bacteria</taxon>
        <taxon>Bacillati</taxon>
        <taxon>Actinomycetota</taxon>
        <taxon>Actinomycetes</taxon>
        <taxon>Pseudonocardiales</taxon>
        <taxon>Pseudonocardiaceae</taxon>
        <taxon>Pseudonocardia</taxon>
        <taxon>environmental samples</taxon>
    </lineage>
</organism>
<feature type="compositionally biased region" description="Basic and acidic residues" evidence="1">
    <location>
        <begin position="44"/>
        <end position="54"/>
    </location>
</feature>
<reference evidence="2" key="1">
    <citation type="submission" date="2020-02" db="EMBL/GenBank/DDBJ databases">
        <authorList>
            <person name="Meier V. D."/>
        </authorList>
    </citation>
    <scope>NUCLEOTIDE SEQUENCE</scope>
    <source>
        <strain evidence="2">AVDCRST_MAG66</strain>
    </source>
</reference>
<gene>
    <name evidence="2" type="ORF">AVDCRST_MAG66-2601</name>
</gene>
<evidence type="ECO:0000313" key="2">
    <source>
        <dbReference type="EMBL" id="CAA9420293.1"/>
    </source>
</evidence>
<dbReference type="AlphaFoldDB" id="A0A6J4PMS5"/>
<feature type="non-terminal residue" evidence="2">
    <location>
        <position position="61"/>
    </location>
</feature>
<sequence>ASTKRVRPTPRPPGRPRLQREERRPPAQRTDCGRRRAGRLSSVAERHGRPHRGDVVAGIGV</sequence>
<protein>
    <submittedName>
        <fullName evidence="2">Uncharacterized protein</fullName>
    </submittedName>
</protein>
<proteinExistence type="predicted"/>
<name>A0A6J4PMS5_9PSEU</name>
<accession>A0A6J4PMS5</accession>
<evidence type="ECO:0000256" key="1">
    <source>
        <dbReference type="SAM" id="MobiDB-lite"/>
    </source>
</evidence>
<dbReference type="EMBL" id="CADCUS010000381">
    <property type="protein sequence ID" value="CAA9420293.1"/>
    <property type="molecule type" value="Genomic_DNA"/>
</dbReference>
<feature type="non-terminal residue" evidence="2">
    <location>
        <position position="1"/>
    </location>
</feature>